<proteinExistence type="predicted"/>
<dbReference type="Ensembl" id="ENSNMLT00000042620.1">
    <property type="protein sequence ID" value="ENSNMLP00000038281.1"/>
    <property type="gene ID" value="ENSNMLG00000023649.1"/>
</dbReference>
<dbReference type="FunFam" id="3.30.505.10:FF:000016">
    <property type="entry name" value="B-cell linker protein isoform 2"/>
    <property type="match status" value="1"/>
</dbReference>
<reference evidence="5" key="2">
    <citation type="submission" date="2025-09" db="UniProtKB">
        <authorList>
            <consortium name="Ensembl"/>
        </authorList>
    </citation>
    <scope>IDENTIFICATION</scope>
</reference>
<evidence type="ECO:0000256" key="3">
    <source>
        <dbReference type="SAM" id="MobiDB-lite"/>
    </source>
</evidence>
<dbReference type="Pfam" id="PF00017">
    <property type="entry name" value="SH2"/>
    <property type="match status" value="1"/>
</dbReference>
<dbReference type="Proteomes" id="UP000694523">
    <property type="component" value="Unplaced"/>
</dbReference>
<dbReference type="AlphaFoldDB" id="A0A8C6URJ4"/>
<dbReference type="Gene3D" id="3.30.505.10">
    <property type="entry name" value="SH2 domain"/>
    <property type="match status" value="1"/>
</dbReference>
<sequence length="372" mass="42212">MAAPKPGAHPRDDDEDYITPNGSNDDDYVEPDEHPPHRGRVMRDLPRPPPQLPSSSGRHYEAPDPENQLKHQPPPAVNRLCPVPSQPLPLPAKPSPRLPPRSSTPEQAADADDEYEVCDANNRHNDKPRDSRPLLQPKPLPREKSPRRQIKPKIPSKPSSREFEHRTLHVMPSESPPAPSKVFSLDMKRPKLPIPNVISHKHADRQDQQDFSENNCEDQDEETEMLCNPWFADSCDRKTADDALVQSNQDGAFLVRKSSGHDALQPYTLVVFYNGRVYNIPIRYLPSSQQYALGREKRGEEYFNSVPRIIEHHQRTPLVLIDGQSNAKDATRLCHPSNHRHFTSGTPSMIISQVYLKKGLFTLIQCTENEPL</sequence>
<dbReference type="InterPro" id="IPR000980">
    <property type="entry name" value="SH2"/>
</dbReference>
<dbReference type="PANTHER" id="PTHR14098">
    <property type="entry name" value="SH2 DOMAIN CONTAINING PROTEIN"/>
    <property type="match status" value="1"/>
</dbReference>
<feature type="compositionally biased region" description="Basic and acidic residues" evidence="3">
    <location>
        <begin position="121"/>
        <end position="132"/>
    </location>
</feature>
<dbReference type="GO" id="GO:0005737">
    <property type="term" value="C:cytoplasm"/>
    <property type="evidence" value="ECO:0007669"/>
    <property type="project" value="UniProtKB-ARBA"/>
</dbReference>
<feature type="compositionally biased region" description="Basic and acidic residues" evidence="3">
    <location>
        <begin position="31"/>
        <end position="46"/>
    </location>
</feature>
<keyword evidence="6" id="KW-1185">Reference proteome</keyword>
<keyword evidence="1 2" id="KW-0727">SH2 domain</keyword>
<dbReference type="GO" id="GO:0007169">
    <property type="term" value="P:cell surface receptor protein tyrosine kinase signaling pathway"/>
    <property type="evidence" value="ECO:0007669"/>
    <property type="project" value="TreeGrafter"/>
</dbReference>
<protein>
    <recommendedName>
        <fullName evidence="4">SH2 domain-containing protein</fullName>
    </recommendedName>
</protein>
<dbReference type="InterPro" id="IPR051751">
    <property type="entry name" value="Immunoreceptor_sig_adapters"/>
</dbReference>
<dbReference type="GO" id="GO:0035556">
    <property type="term" value="P:intracellular signal transduction"/>
    <property type="evidence" value="ECO:0007669"/>
    <property type="project" value="TreeGrafter"/>
</dbReference>
<evidence type="ECO:0000313" key="5">
    <source>
        <dbReference type="Ensembl" id="ENSNMLP00000038281.1"/>
    </source>
</evidence>
<feature type="domain" description="SH2" evidence="4">
    <location>
        <begin position="230"/>
        <end position="337"/>
    </location>
</feature>
<accession>A0A8C6URJ4</accession>
<evidence type="ECO:0000259" key="4">
    <source>
        <dbReference type="PROSITE" id="PS50001"/>
    </source>
</evidence>
<evidence type="ECO:0000313" key="6">
    <source>
        <dbReference type="Proteomes" id="UP000694523"/>
    </source>
</evidence>
<organism evidence="5 6">
    <name type="scientific">Neogobius melanostomus</name>
    <name type="common">round goby</name>
    <dbReference type="NCBI Taxonomy" id="47308"/>
    <lineage>
        <taxon>Eukaryota</taxon>
        <taxon>Metazoa</taxon>
        <taxon>Chordata</taxon>
        <taxon>Craniata</taxon>
        <taxon>Vertebrata</taxon>
        <taxon>Euteleostomi</taxon>
        <taxon>Actinopterygii</taxon>
        <taxon>Neopterygii</taxon>
        <taxon>Teleostei</taxon>
        <taxon>Neoteleostei</taxon>
        <taxon>Acanthomorphata</taxon>
        <taxon>Gobiaria</taxon>
        <taxon>Gobiiformes</taxon>
        <taxon>Gobioidei</taxon>
        <taxon>Gobiidae</taxon>
        <taxon>Benthophilinae</taxon>
        <taxon>Neogobiini</taxon>
        <taxon>Neogobius</taxon>
    </lineage>
</organism>
<dbReference type="PROSITE" id="PS50001">
    <property type="entry name" value="SH2"/>
    <property type="match status" value="1"/>
</dbReference>
<dbReference type="SUPFAM" id="SSF55550">
    <property type="entry name" value="SH2 domain"/>
    <property type="match status" value="1"/>
</dbReference>
<feature type="compositionally biased region" description="Pro residues" evidence="3">
    <location>
        <begin position="84"/>
        <end position="99"/>
    </location>
</feature>
<evidence type="ECO:0000256" key="1">
    <source>
        <dbReference type="ARBA" id="ARBA00022999"/>
    </source>
</evidence>
<dbReference type="InterPro" id="IPR036860">
    <property type="entry name" value="SH2_dom_sf"/>
</dbReference>
<reference evidence="5" key="1">
    <citation type="submission" date="2025-08" db="UniProtKB">
        <authorList>
            <consortium name="Ensembl"/>
        </authorList>
    </citation>
    <scope>IDENTIFICATION</scope>
</reference>
<evidence type="ECO:0000256" key="2">
    <source>
        <dbReference type="PROSITE-ProRule" id="PRU00191"/>
    </source>
</evidence>
<dbReference type="SMART" id="SM00252">
    <property type="entry name" value="SH2"/>
    <property type="match status" value="1"/>
</dbReference>
<name>A0A8C6URJ4_9GOBI</name>
<feature type="region of interest" description="Disordered" evidence="3">
    <location>
        <begin position="1"/>
        <end position="163"/>
    </location>
</feature>
<dbReference type="PANTHER" id="PTHR14098:SF3">
    <property type="entry name" value="B-CELL LINKER PROTEIN"/>
    <property type="match status" value="1"/>
</dbReference>